<organism evidence="2 3">
    <name type="scientific">Nocardia pseudobrasiliensis</name>
    <dbReference type="NCBI Taxonomy" id="45979"/>
    <lineage>
        <taxon>Bacteria</taxon>
        <taxon>Bacillati</taxon>
        <taxon>Actinomycetota</taxon>
        <taxon>Actinomycetes</taxon>
        <taxon>Mycobacteriales</taxon>
        <taxon>Nocardiaceae</taxon>
        <taxon>Nocardia</taxon>
    </lineage>
</organism>
<dbReference type="InterPro" id="IPR036388">
    <property type="entry name" value="WH-like_DNA-bd_sf"/>
</dbReference>
<accession>A0A370I7Y7</accession>
<gene>
    <name evidence="2" type="ORF">DFR76_104578</name>
</gene>
<evidence type="ECO:0000313" key="3">
    <source>
        <dbReference type="Proteomes" id="UP000254869"/>
    </source>
</evidence>
<dbReference type="EMBL" id="QQBC01000004">
    <property type="protein sequence ID" value="RDI66825.1"/>
    <property type="molecule type" value="Genomic_DNA"/>
</dbReference>
<evidence type="ECO:0000313" key="2">
    <source>
        <dbReference type="EMBL" id="RDI66825.1"/>
    </source>
</evidence>
<name>A0A370I7Y7_9NOCA</name>
<dbReference type="InterPro" id="IPR036390">
    <property type="entry name" value="WH_DNA-bd_sf"/>
</dbReference>
<proteinExistence type="predicted"/>
<dbReference type="AlphaFoldDB" id="A0A370I7Y7"/>
<dbReference type="Gene3D" id="1.10.10.10">
    <property type="entry name" value="Winged helix-like DNA-binding domain superfamily/Winged helix DNA-binding domain"/>
    <property type="match status" value="1"/>
</dbReference>
<dbReference type="GO" id="GO:0003677">
    <property type="term" value="F:DNA binding"/>
    <property type="evidence" value="ECO:0007669"/>
    <property type="project" value="InterPro"/>
</dbReference>
<protein>
    <submittedName>
        <fullName evidence="2">IclR-like helix-turn-helix domain-containing protein</fullName>
    </submittedName>
</protein>
<dbReference type="InterPro" id="IPR005471">
    <property type="entry name" value="Tscrpt_reg_IclR_N"/>
</dbReference>
<sequence length="113" mass="12962">MWRLTQQGRDRHAELLQAGLLPNMSKSLTRRAALLAVLTESTTVRTTQDIAKILDEADSSVRRRLHTMQRQGLVTGIRDKTNRTRVIWTPTLQGRILQARVRRLTKKNGAVHR</sequence>
<reference evidence="2 3" key="1">
    <citation type="submission" date="2018-07" db="EMBL/GenBank/DDBJ databases">
        <title>Genomic Encyclopedia of Type Strains, Phase IV (KMG-IV): sequencing the most valuable type-strain genomes for metagenomic binning, comparative biology and taxonomic classification.</title>
        <authorList>
            <person name="Goeker M."/>
        </authorList>
    </citation>
    <scope>NUCLEOTIDE SEQUENCE [LARGE SCALE GENOMIC DNA]</scope>
    <source>
        <strain evidence="2 3">DSM 44290</strain>
    </source>
</reference>
<feature type="domain" description="HTH iclR-type" evidence="1">
    <location>
        <begin position="27"/>
        <end position="75"/>
    </location>
</feature>
<dbReference type="Pfam" id="PF09339">
    <property type="entry name" value="HTH_IclR"/>
    <property type="match status" value="1"/>
</dbReference>
<evidence type="ECO:0000259" key="1">
    <source>
        <dbReference type="Pfam" id="PF09339"/>
    </source>
</evidence>
<dbReference type="Proteomes" id="UP000254869">
    <property type="component" value="Unassembled WGS sequence"/>
</dbReference>
<comment type="caution">
    <text evidence="2">The sequence shown here is derived from an EMBL/GenBank/DDBJ whole genome shotgun (WGS) entry which is preliminary data.</text>
</comment>
<dbReference type="SUPFAM" id="SSF46785">
    <property type="entry name" value="Winged helix' DNA-binding domain"/>
    <property type="match status" value="1"/>
</dbReference>
<dbReference type="GO" id="GO:0006355">
    <property type="term" value="P:regulation of DNA-templated transcription"/>
    <property type="evidence" value="ECO:0007669"/>
    <property type="project" value="InterPro"/>
</dbReference>
<dbReference type="STRING" id="1210086.GCA_001613105_01774"/>
<keyword evidence="3" id="KW-1185">Reference proteome</keyword>